<reference evidence="1 2" key="1">
    <citation type="submission" date="2024-02" db="EMBL/GenBank/DDBJ databases">
        <title>Haloferula sargassicola NBRC 104335.</title>
        <authorList>
            <person name="Ichikawa N."/>
            <person name="Katano-Makiyama Y."/>
            <person name="Hidaka K."/>
        </authorList>
    </citation>
    <scope>NUCLEOTIDE SEQUENCE [LARGE SCALE GENOMIC DNA]</scope>
    <source>
        <strain evidence="1 2">NBRC 104335</strain>
    </source>
</reference>
<evidence type="ECO:0008006" key="3">
    <source>
        <dbReference type="Google" id="ProtNLM"/>
    </source>
</evidence>
<proteinExistence type="predicted"/>
<dbReference type="PANTHER" id="PTHR38471">
    <property type="entry name" value="FOUR HELIX BUNDLE PROTEIN"/>
    <property type="match status" value="1"/>
</dbReference>
<dbReference type="EMBL" id="BAABRI010000001">
    <property type="protein sequence ID" value="GAA5481040.1"/>
    <property type="molecule type" value="Genomic_DNA"/>
</dbReference>
<sequence length="126" mass="14135">MHNFEELEVWKRSSRLAVDVLALIDPIKLYALRDQMARSCISIPSNIAEGSERESNREFRRFLAIAKGSAAELRTQLYIGIRAGTFAENKAGVLISEVREISAMIQGLRKSLALRGPLGLLFGWLF</sequence>
<dbReference type="NCBIfam" id="NF008912">
    <property type="entry name" value="PRK12275.1-6"/>
    <property type="match status" value="1"/>
</dbReference>
<gene>
    <name evidence="1" type="ORF">Hsar01_00245</name>
</gene>
<dbReference type="Pfam" id="PF05635">
    <property type="entry name" value="23S_rRNA_IVP"/>
    <property type="match status" value="1"/>
</dbReference>
<dbReference type="InterPro" id="IPR012657">
    <property type="entry name" value="23S_rRNA-intervening_sequence"/>
</dbReference>
<dbReference type="CDD" id="cd16377">
    <property type="entry name" value="23S_rRNA_IVP_like"/>
    <property type="match status" value="1"/>
</dbReference>
<dbReference type="PANTHER" id="PTHR38471:SF2">
    <property type="entry name" value="FOUR HELIX BUNDLE PROTEIN"/>
    <property type="match status" value="1"/>
</dbReference>
<keyword evidence="2" id="KW-1185">Reference proteome</keyword>
<dbReference type="Gene3D" id="1.20.1440.60">
    <property type="entry name" value="23S rRNA-intervening sequence"/>
    <property type="match status" value="1"/>
</dbReference>
<dbReference type="NCBIfam" id="TIGR02436">
    <property type="entry name" value="four helix bundle protein"/>
    <property type="match status" value="1"/>
</dbReference>
<dbReference type="Proteomes" id="UP001476282">
    <property type="component" value="Unassembled WGS sequence"/>
</dbReference>
<accession>A0ABP9UHP6</accession>
<dbReference type="SUPFAM" id="SSF158446">
    <property type="entry name" value="IVS-encoded protein-like"/>
    <property type="match status" value="1"/>
</dbReference>
<name>A0ABP9UHP6_9BACT</name>
<dbReference type="RefSeq" id="WP_353565196.1">
    <property type="nucleotide sequence ID" value="NZ_BAABRI010000001.1"/>
</dbReference>
<comment type="caution">
    <text evidence="1">The sequence shown here is derived from an EMBL/GenBank/DDBJ whole genome shotgun (WGS) entry which is preliminary data.</text>
</comment>
<protein>
    <recommendedName>
        <fullName evidence="3">Four helix bundle protein</fullName>
    </recommendedName>
</protein>
<dbReference type="InterPro" id="IPR036583">
    <property type="entry name" value="23S_rRNA_IVS_sf"/>
</dbReference>
<evidence type="ECO:0000313" key="1">
    <source>
        <dbReference type="EMBL" id="GAA5481040.1"/>
    </source>
</evidence>
<organism evidence="1 2">
    <name type="scientific">Haloferula sargassicola</name>
    <dbReference type="NCBI Taxonomy" id="490096"/>
    <lineage>
        <taxon>Bacteria</taxon>
        <taxon>Pseudomonadati</taxon>
        <taxon>Verrucomicrobiota</taxon>
        <taxon>Verrucomicrobiia</taxon>
        <taxon>Verrucomicrobiales</taxon>
        <taxon>Verrucomicrobiaceae</taxon>
        <taxon>Haloferula</taxon>
    </lineage>
</organism>
<evidence type="ECO:0000313" key="2">
    <source>
        <dbReference type="Proteomes" id="UP001476282"/>
    </source>
</evidence>